<gene>
    <name evidence="2" type="ORF">H0H81_003799</name>
</gene>
<dbReference type="EMBL" id="JABCKI010000001">
    <property type="protein sequence ID" value="KAG5654791.1"/>
    <property type="molecule type" value="Genomic_DNA"/>
</dbReference>
<proteinExistence type="predicted"/>
<dbReference type="AlphaFoldDB" id="A0A9P7KJ94"/>
<name>A0A9P7KJ94_9AGAR</name>
<keyword evidence="3" id="KW-1185">Reference proteome</keyword>
<dbReference type="OrthoDB" id="2757553at2759"/>
<sequence>MEALQATSPDKDEAFWASVLKRWSDACDTVVSLKKDIKSARAESERLEVQVQTLRVSQEGLLRERDRLQEECKKYRDQSHVLLKEKEAFLVSHHRVATAPTTPAPDEQTLNKLREAEDGLEKVKQEYAKLRDKVRSG</sequence>
<reference evidence="2" key="1">
    <citation type="submission" date="2021-02" db="EMBL/GenBank/DDBJ databases">
        <authorList>
            <person name="Nieuwenhuis M."/>
            <person name="Van De Peppel L.J.J."/>
        </authorList>
    </citation>
    <scope>NUCLEOTIDE SEQUENCE</scope>
    <source>
        <strain evidence="2">D49</strain>
    </source>
</reference>
<comment type="caution">
    <text evidence="2">The sequence shown here is derived from an EMBL/GenBank/DDBJ whole genome shotgun (WGS) entry which is preliminary data.</text>
</comment>
<protein>
    <submittedName>
        <fullName evidence="2">Uncharacterized protein</fullName>
    </submittedName>
</protein>
<organism evidence="2 3">
    <name type="scientific">Sphagnurus paluster</name>
    <dbReference type="NCBI Taxonomy" id="117069"/>
    <lineage>
        <taxon>Eukaryota</taxon>
        <taxon>Fungi</taxon>
        <taxon>Dikarya</taxon>
        <taxon>Basidiomycota</taxon>
        <taxon>Agaricomycotina</taxon>
        <taxon>Agaricomycetes</taxon>
        <taxon>Agaricomycetidae</taxon>
        <taxon>Agaricales</taxon>
        <taxon>Tricholomatineae</taxon>
        <taxon>Lyophyllaceae</taxon>
        <taxon>Sphagnurus</taxon>
    </lineage>
</organism>
<keyword evidence="1" id="KW-0175">Coiled coil</keyword>
<dbReference type="Proteomes" id="UP000717328">
    <property type="component" value="Unassembled WGS sequence"/>
</dbReference>
<evidence type="ECO:0000313" key="2">
    <source>
        <dbReference type="EMBL" id="KAG5654791.1"/>
    </source>
</evidence>
<evidence type="ECO:0000256" key="1">
    <source>
        <dbReference type="SAM" id="Coils"/>
    </source>
</evidence>
<evidence type="ECO:0000313" key="3">
    <source>
        <dbReference type="Proteomes" id="UP000717328"/>
    </source>
</evidence>
<accession>A0A9P7KJ94</accession>
<reference evidence="2" key="2">
    <citation type="submission" date="2021-10" db="EMBL/GenBank/DDBJ databases">
        <title>Phylogenomics reveals ancestral predisposition of the termite-cultivated fungus Termitomyces towards a domesticated lifestyle.</title>
        <authorList>
            <person name="Auxier B."/>
            <person name="Grum-Grzhimaylo A."/>
            <person name="Cardenas M.E."/>
            <person name="Lodge J.D."/>
            <person name="Laessoe T."/>
            <person name="Pedersen O."/>
            <person name="Smith M.E."/>
            <person name="Kuyper T.W."/>
            <person name="Franco-Molano E.A."/>
            <person name="Baroni T.J."/>
            <person name="Aanen D.K."/>
        </authorList>
    </citation>
    <scope>NUCLEOTIDE SEQUENCE</scope>
    <source>
        <strain evidence="2">D49</strain>
    </source>
</reference>
<feature type="coiled-coil region" evidence="1">
    <location>
        <begin position="30"/>
        <end position="133"/>
    </location>
</feature>